<evidence type="ECO:0000256" key="10">
    <source>
        <dbReference type="RuleBase" id="RU000461"/>
    </source>
</evidence>
<proteinExistence type="inferred from homology"/>
<evidence type="ECO:0000256" key="8">
    <source>
        <dbReference type="ARBA" id="ARBA00023033"/>
    </source>
</evidence>
<protein>
    <submittedName>
        <fullName evidence="11">Cytochrome P450</fullName>
    </submittedName>
</protein>
<dbReference type="PANTHER" id="PTHR24305:SF166">
    <property type="entry name" value="CYTOCHROME P450 12A4, MITOCHONDRIAL-RELATED"/>
    <property type="match status" value="1"/>
</dbReference>
<reference evidence="11 12" key="1">
    <citation type="journal article" date="2016" name="Mol. Biol. Evol.">
        <title>Comparative Genomics of Early-Diverging Mushroom-Forming Fungi Provides Insights into the Origins of Lignocellulose Decay Capabilities.</title>
        <authorList>
            <person name="Nagy L.G."/>
            <person name="Riley R."/>
            <person name="Tritt A."/>
            <person name="Adam C."/>
            <person name="Daum C."/>
            <person name="Floudas D."/>
            <person name="Sun H."/>
            <person name="Yadav J.S."/>
            <person name="Pangilinan J."/>
            <person name="Larsson K.H."/>
            <person name="Matsuura K."/>
            <person name="Barry K."/>
            <person name="Labutti K."/>
            <person name="Kuo R."/>
            <person name="Ohm R.A."/>
            <person name="Bhattacharya S.S."/>
            <person name="Shirouzu T."/>
            <person name="Yoshinaga Y."/>
            <person name="Martin F.M."/>
            <person name="Grigoriev I.V."/>
            <person name="Hibbett D.S."/>
        </authorList>
    </citation>
    <scope>NUCLEOTIDE SEQUENCE [LARGE SCALE GENOMIC DNA]</scope>
    <source>
        <strain evidence="11 12">HHB14362 ss-1</strain>
    </source>
</reference>
<name>A0A165VNB5_9AGAM</name>
<dbReference type="PRINTS" id="PR00465">
    <property type="entry name" value="EP450IV"/>
</dbReference>
<dbReference type="Proteomes" id="UP000076761">
    <property type="component" value="Unassembled WGS sequence"/>
</dbReference>
<evidence type="ECO:0000256" key="1">
    <source>
        <dbReference type="ARBA" id="ARBA00001971"/>
    </source>
</evidence>
<gene>
    <name evidence="11" type="ORF">NEOLEDRAFT_487551</name>
</gene>
<keyword evidence="6 10" id="KW-0560">Oxidoreductase</keyword>
<dbReference type="InterPro" id="IPR002403">
    <property type="entry name" value="Cyt_P450_E_grp-IV"/>
</dbReference>
<evidence type="ECO:0000256" key="6">
    <source>
        <dbReference type="ARBA" id="ARBA00023002"/>
    </source>
</evidence>
<dbReference type="PRINTS" id="PR00385">
    <property type="entry name" value="P450"/>
</dbReference>
<dbReference type="OrthoDB" id="1470350at2759"/>
<evidence type="ECO:0000256" key="4">
    <source>
        <dbReference type="ARBA" id="ARBA00022617"/>
    </source>
</evidence>
<dbReference type="InterPro" id="IPR036396">
    <property type="entry name" value="Cyt_P450_sf"/>
</dbReference>
<dbReference type="GO" id="GO:0020037">
    <property type="term" value="F:heme binding"/>
    <property type="evidence" value="ECO:0007669"/>
    <property type="project" value="InterPro"/>
</dbReference>
<dbReference type="AlphaFoldDB" id="A0A165VNB5"/>
<evidence type="ECO:0000313" key="12">
    <source>
        <dbReference type="Proteomes" id="UP000076761"/>
    </source>
</evidence>
<dbReference type="InterPro" id="IPR050121">
    <property type="entry name" value="Cytochrome_P450_monoxygenase"/>
</dbReference>
<dbReference type="GO" id="GO:0016705">
    <property type="term" value="F:oxidoreductase activity, acting on paired donors, with incorporation or reduction of molecular oxygen"/>
    <property type="evidence" value="ECO:0007669"/>
    <property type="project" value="InterPro"/>
</dbReference>
<evidence type="ECO:0000256" key="2">
    <source>
        <dbReference type="ARBA" id="ARBA00005179"/>
    </source>
</evidence>
<dbReference type="SUPFAM" id="SSF48264">
    <property type="entry name" value="Cytochrome P450"/>
    <property type="match status" value="1"/>
</dbReference>
<evidence type="ECO:0000256" key="3">
    <source>
        <dbReference type="ARBA" id="ARBA00010617"/>
    </source>
</evidence>
<comment type="pathway">
    <text evidence="2">Secondary metabolite biosynthesis.</text>
</comment>
<sequence length="547" mass="61477">MISTVVIPVVVLAYAFAYIYRRWTARLSLSDIPGPKSSSFLLGNLSELYAGAAEADLRWKRTFGPIVRYKGIFKQDHLMISDPKALRYILHTSAYRFLKETGGSRAPSHLLSGHSLNSVDGEAHRRQRKVMLPAFGGPEARALFPVFKKISQELVARWKDVIFQDTNSQSESAVFNIPRWLSRATLDAIGEAAFDYQFGALDNAETELGKAYANVSMTFFGIPTFSRIFSIALMDCLPSWLVLKLFATLPNQRYRQMCYTSDVSKRVAKRLVQEKRGAVELGKASRDVMSLLVKANASTNPKAQLSDEELYAEMRIILFAGHETTSTTLTWTLWELAKHRDIQTRVRNEIREAEAKVQAKGQTELGLSDIESMPYVQAVLKEALRFHPAIPRIARLVKDDQVIPLSKPIRTKSGAMLSELAIPGGTKILLTIAAYNRDEELWGPDADTFNPDRWLTSYERNGEYASLGVVGNTMTFSSGTRSCIGWRFAMNEMQCFLVDLISNFEFSLPEDGKRIRREVPLLMFPVVEGEVQDGVKLPLRISIAARD</sequence>
<evidence type="ECO:0000256" key="7">
    <source>
        <dbReference type="ARBA" id="ARBA00023004"/>
    </source>
</evidence>
<dbReference type="STRING" id="1314782.A0A165VNB5"/>
<comment type="similarity">
    <text evidence="3 10">Belongs to the cytochrome P450 family.</text>
</comment>
<dbReference type="PROSITE" id="PS00086">
    <property type="entry name" value="CYTOCHROME_P450"/>
    <property type="match status" value="1"/>
</dbReference>
<dbReference type="Pfam" id="PF00067">
    <property type="entry name" value="p450"/>
    <property type="match status" value="1"/>
</dbReference>
<keyword evidence="8 10" id="KW-0503">Monooxygenase</keyword>
<feature type="binding site" description="axial binding residue" evidence="9">
    <location>
        <position position="483"/>
    </location>
    <ligand>
        <name>heme</name>
        <dbReference type="ChEBI" id="CHEBI:30413"/>
    </ligand>
    <ligandPart>
        <name>Fe</name>
        <dbReference type="ChEBI" id="CHEBI:18248"/>
    </ligandPart>
</feature>
<keyword evidence="5 9" id="KW-0479">Metal-binding</keyword>
<keyword evidence="7 9" id="KW-0408">Iron</keyword>
<dbReference type="PANTHER" id="PTHR24305">
    <property type="entry name" value="CYTOCHROME P450"/>
    <property type="match status" value="1"/>
</dbReference>
<keyword evidence="12" id="KW-1185">Reference proteome</keyword>
<organism evidence="11 12">
    <name type="scientific">Neolentinus lepideus HHB14362 ss-1</name>
    <dbReference type="NCBI Taxonomy" id="1314782"/>
    <lineage>
        <taxon>Eukaryota</taxon>
        <taxon>Fungi</taxon>
        <taxon>Dikarya</taxon>
        <taxon>Basidiomycota</taxon>
        <taxon>Agaricomycotina</taxon>
        <taxon>Agaricomycetes</taxon>
        <taxon>Gloeophyllales</taxon>
        <taxon>Gloeophyllaceae</taxon>
        <taxon>Neolentinus</taxon>
    </lineage>
</organism>
<keyword evidence="4 9" id="KW-0349">Heme</keyword>
<dbReference type="EMBL" id="KV425553">
    <property type="protein sequence ID" value="KZT29933.1"/>
    <property type="molecule type" value="Genomic_DNA"/>
</dbReference>
<dbReference type="CDD" id="cd11069">
    <property type="entry name" value="CYP_FUM15-like"/>
    <property type="match status" value="1"/>
</dbReference>
<dbReference type="GO" id="GO:0005506">
    <property type="term" value="F:iron ion binding"/>
    <property type="evidence" value="ECO:0007669"/>
    <property type="project" value="InterPro"/>
</dbReference>
<dbReference type="GO" id="GO:0004497">
    <property type="term" value="F:monooxygenase activity"/>
    <property type="evidence" value="ECO:0007669"/>
    <property type="project" value="UniProtKB-KW"/>
</dbReference>
<accession>A0A165VNB5</accession>
<evidence type="ECO:0000313" key="11">
    <source>
        <dbReference type="EMBL" id="KZT29933.1"/>
    </source>
</evidence>
<dbReference type="Gene3D" id="1.10.630.10">
    <property type="entry name" value="Cytochrome P450"/>
    <property type="match status" value="1"/>
</dbReference>
<dbReference type="InParanoid" id="A0A165VNB5"/>
<evidence type="ECO:0000256" key="9">
    <source>
        <dbReference type="PIRSR" id="PIRSR602403-1"/>
    </source>
</evidence>
<dbReference type="InterPro" id="IPR001128">
    <property type="entry name" value="Cyt_P450"/>
</dbReference>
<comment type="cofactor">
    <cofactor evidence="1 9">
        <name>heme</name>
        <dbReference type="ChEBI" id="CHEBI:30413"/>
    </cofactor>
</comment>
<dbReference type="InterPro" id="IPR017972">
    <property type="entry name" value="Cyt_P450_CS"/>
</dbReference>
<evidence type="ECO:0000256" key="5">
    <source>
        <dbReference type="ARBA" id="ARBA00022723"/>
    </source>
</evidence>